<evidence type="ECO:0000313" key="2">
    <source>
        <dbReference type="EMBL" id="GAA2355366.1"/>
    </source>
</evidence>
<evidence type="ECO:0000313" key="3">
    <source>
        <dbReference type="Proteomes" id="UP001501218"/>
    </source>
</evidence>
<sequence>MIGRWRGRGACVTARAVRMAAQRLDLVTKRVHRYIENAGRCAEMCSIRATGFNTKSAASNPLSGVNAPLKNRQAVYNMVSITLELLLLGVLAVKVC</sequence>
<dbReference type="EMBL" id="BAAARA010000015">
    <property type="protein sequence ID" value="GAA2355366.1"/>
    <property type="molecule type" value="Genomic_DNA"/>
</dbReference>
<organism evidence="2 3">
    <name type="scientific">Saccharopolyspora halophila</name>
    <dbReference type="NCBI Taxonomy" id="405551"/>
    <lineage>
        <taxon>Bacteria</taxon>
        <taxon>Bacillati</taxon>
        <taxon>Actinomycetota</taxon>
        <taxon>Actinomycetes</taxon>
        <taxon>Pseudonocardiales</taxon>
        <taxon>Pseudonocardiaceae</taxon>
        <taxon>Saccharopolyspora</taxon>
    </lineage>
</organism>
<gene>
    <name evidence="2" type="ORF">GCM10009854_36790</name>
</gene>
<feature type="transmembrane region" description="Helical" evidence="1">
    <location>
        <begin position="74"/>
        <end position="93"/>
    </location>
</feature>
<keyword evidence="1" id="KW-1133">Transmembrane helix</keyword>
<name>A0ABN3GM33_9PSEU</name>
<dbReference type="Proteomes" id="UP001501218">
    <property type="component" value="Unassembled WGS sequence"/>
</dbReference>
<keyword evidence="1" id="KW-0812">Transmembrane</keyword>
<keyword evidence="1" id="KW-0472">Membrane</keyword>
<proteinExistence type="predicted"/>
<accession>A0ABN3GM33</accession>
<comment type="caution">
    <text evidence="2">The sequence shown here is derived from an EMBL/GenBank/DDBJ whole genome shotgun (WGS) entry which is preliminary data.</text>
</comment>
<protein>
    <submittedName>
        <fullName evidence="2">Uncharacterized protein</fullName>
    </submittedName>
</protein>
<keyword evidence="3" id="KW-1185">Reference proteome</keyword>
<reference evidence="2 3" key="1">
    <citation type="journal article" date="2019" name="Int. J. Syst. Evol. Microbiol.">
        <title>The Global Catalogue of Microorganisms (GCM) 10K type strain sequencing project: providing services to taxonomists for standard genome sequencing and annotation.</title>
        <authorList>
            <consortium name="The Broad Institute Genomics Platform"/>
            <consortium name="The Broad Institute Genome Sequencing Center for Infectious Disease"/>
            <person name="Wu L."/>
            <person name="Ma J."/>
        </authorList>
    </citation>
    <scope>NUCLEOTIDE SEQUENCE [LARGE SCALE GENOMIC DNA]</scope>
    <source>
        <strain evidence="2 3">JCM 16221</strain>
    </source>
</reference>
<evidence type="ECO:0000256" key="1">
    <source>
        <dbReference type="SAM" id="Phobius"/>
    </source>
</evidence>